<keyword evidence="5" id="KW-1185">Reference proteome</keyword>
<evidence type="ECO:0000259" key="3">
    <source>
        <dbReference type="Pfam" id="PF00892"/>
    </source>
</evidence>
<dbReference type="Proteomes" id="UP000216752">
    <property type="component" value="Chromosome"/>
</dbReference>
<reference evidence="4" key="1">
    <citation type="submission" date="2024-05" db="EMBL/GenBank/DDBJ databases">
        <title>Isolation and characterization of Sporomusa carbonis sp. nov., a carboxydotrophic hydrogenogen in the genus of Sporomusa isolated from a charcoal burning pile.</title>
        <authorList>
            <person name="Boeer T."/>
            <person name="Rosenbaum F."/>
            <person name="Eysell L."/>
            <person name="Mueller V."/>
            <person name="Daniel R."/>
            <person name="Poehlein A."/>
        </authorList>
    </citation>
    <scope>NUCLEOTIDE SEQUENCE [LARGE SCALE GENOMIC DNA]</scope>
    <source>
        <strain evidence="4">DSM 10669</strain>
    </source>
</reference>
<evidence type="ECO:0000313" key="4">
    <source>
        <dbReference type="EMBL" id="XFO64591.1"/>
    </source>
</evidence>
<keyword evidence="2" id="KW-0472">Membrane</keyword>
<keyword evidence="2" id="KW-0812">Transmembrane</keyword>
<gene>
    <name evidence="4" type="ORF">SPSIL_006930</name>
</gene>
<organism evidence="4 5">
    <name type="scientific">Sporomusa silvacetica DSM 10669</name>
    <dbReference type="NCBI Taxonomy" id="1123289"/>
    <lineage>
        <taxon>Bacteria</taxon>
        <taxon>Bacillati</taxon>
        <taxon>Bacillota</taxon>
        <taxon>Negativicutes</taxon>
        <taxon>Selenomonadales</taxon>
        <taxon>Sporomusaceae</taxon>
        <taxon>Sporomusa</taxon>
    </lineage>
</organism>
<feature type="domain" description="EamA" evidence="3">
    <location>
        <begin position="2"/>
        <end position="83"/>
    </location>
</feature>
<evidence type="ECO:0000256" key="1">
    <source>
        <dbReference type="ARBA" id="ARBA00007362"/>
    </source>
</evidence>
<dbReference type="InterPro" id="IPR000620">
    <property type="entry name" value="EamA_dom"/>
</dbReference>
<evidence type="ECO:0000256" key="2">
    <source>
        <dbReference type="SAM" id="Phobius"/>
    </source>
</evidence>
<sequence>MAYVLLLTAAMMWSFVGVLVKYASMMVDSSTITVCRFLFGVVFLGLLIKINKQEFNLGWKNKWVWIGAIGKCVNYIFENIAISIGFCVWEYY</sequence>
<evidence type="ECO:0000313" key="5">
    <source>
        <dbReference type="Proteomes" id="UP000216752"/>
    </source>
</evidence>
<dbReference type="RefSeq" id="WP_094606027.1">
    <property type="nucleotide sequence ID" value="NZ_CP155573.1"/>
</dbReference>
<comment type="similarity">
    <text evidence="1">Belongs to the EamA transporter family.</text>
</comment>
<name>A0ABZ3IG00_9FIRM</name>
<protein>
    <recommendedName>
        <fullName evidence="3">EamA domain-containing protein</fullName>
    </recommendedName>
</protein>
<keyword evidence="2" id="KW-1133">Transmembrane helix</keyword>
<feature type="transmembrane region" description="Helical" evidence="2">
    <location>
        <begin position="30"/>
        <end position="50"/>
    </location>
</feature>
<dbReference type="Pfam" id="PF00892">
    <property type="entry name" value="EamA"/>
    <property type="match status" value="1"/>
</dbReference>
<accession>A0ABZ3IG00</accession>
<proteinExistence type="inferred from homology"/>
<dbReference type="EMBL" id="CP155573">
    <property type="protein sequence ID" value="XFO64591.1"/>
    <property type="molecule type" value="Genomic_DNA"/>
</dbReference>